<dbReference type="Proteomes" id="UP000245206">
    <property type="component" value="Unassembled WGS sequence"/>
</dbReference>
<comment type="caution">
    <text evidence="1">The sequence shown here is derived from an EMBL/GenBank/DDBJ whole genome shotgun (WGS) entry which is preliminary data.</text>
</comment>
<gene>
    <name evidence="1" type="ORF">LPTSP2_31240</name>
</gene>
<organism evidence="1 2">
    <name type="scientific">Leptospira ellinghausenii</name>
    <dbReference type="NCBI Taxonomy" id="1917822"/>
    <lineage>
        <taxon>Bacteria</taxon>
        <taxon>Pseudomonadati</taxon>
        <taxon>Spirochaetota</taxon>
        <taxon>Spirochaetia</taxon>
        <taxon>Leptospirales</taxon>
        <taxon>Leptospiraceae</taxon>
        <taxon>Leptospira</taxon>
    </lineage>
</organism>
<keyword evidence="2" id="KW-1185">Reference proteome</keyword>
<dbReference type="EMBL" id="BFAZ01000009">
    <property type="protein sequence ID" value="GBF43821.1"/>
    <property type="molecule type" value="Genomic_DNA"/>
</dbReference>
<name>A0A2P2DGR5_9LEPT</name>
<reference evidence="2" key="1">
    <citation type="journal article" date="2019" name="Microbiol. Immunol.">
        <title>Molecular and phenotypic characterization of Leptospira johnsonii sp. nov., Leptospira ellinghausenii sp. nov. and Leptospira ryugenii sp. nov. isolated from soil and water in Japan.</title>
        <authorList>
            <person name="Masuzawa T."/>
            <person name="Saito M."/>
            <person name="Nakao R."/>
            <person name="Nikaido Y."/>
            <person name="Matsumoto M."/>
            <person name="Ogawa M."/>
            <person name="Yokoyama M."/>
            <person name="Hidaka Y."/>
            <person name="Tomita J."/>
            <person name="Sakakibara K."/>
            <person name="Suzuki K."/>
            <person name="Yasuda S."/>
            <person name="Sato H."/>
            <person name="Yamaguchi M."/>
            <person name="Yoshida S.I."/>
            <person name="Koizumi N."/>
            <person name="Kawamura Y."/>
        </authorList>
    </citation>
    <scope>NUCLEOTIDE SEQUENCE [LARGE SCALE GENOMIC DNA]</scope>
    <source>
        <strain evidence="2">E18</strain>
    </source>
</reference>
<dbReference type="AlphaFoldDB" id="A0A2P2DGR5"/>
<evidence type="ECO:0000313" key="2">
    <source>
        <dbReference type="Proteomes" id="UP000245206"/>
    </source>
</evidence>
<protein>
    <submittedName>
        <fullName evidence="1">GHKL domain protein</fullName>
    </submittedName>
</protein>
<proteinExistence type="predicted"/>
<sequence length="50" mass="5721">MTEYFSNMKLMKESSDSVLNLANDLMSEFTDEGNLNNNITIKEFAEQLLS</sequence>
<accession>A0A2P2DGR5</accession>
<evidence type="ECO:0000313" key="1">
    <source>
        <dbReference type="EMBL" id="GBF43821.1"/>
    </source>
</evidence>